<dbReference type="NCBIfam" id="TIGR00575">
    <property type="entry name" value="dnlj"/>
    <property type="match status" value="1"/>
</dbReference>
<dbReference type="Gene3D" id="3.40.50.10190">
    <property type="entry name" value="BRCT domain"/>
    <property type="match status" value="1"/>
</dbReference>
<evidence type="ECO:0000256" key="14">
    <source>
        <dbReference type="SAM" id="MobiDB-lite"/>
    </source>
</evidence>
<keyword evidence="9 13" id="KW-0520">NAD</keyword>
<comment type="similarity">
    <text evidence="12 13">Belongs to the NAD-dependent DNA ligase family. LigA subfamily.</text>
</comment>
<keyword evidence="10 13" id="KW-0234">DNA repair</keyword>
<dbReference type="RefSeq" id="WP_136561770.1">
    <property type="nucleotide sequence ID" value="NZ_BAABLS010000001.1"/>
</dbReference>
<evidence type="ECO:0000256" key="3">
    <source>
        <dbReference type="ARBA" id="ARBA00022598"/>
    </source>
</evidence>
<evidence type="ECO:0000256" key="9">
    <source>
        <dbReference type="ARBA" id="ARBA00023027"/>
    </source>
</evidence>
<dbReference type="GO" id="GO:0003911">
    <property type="term" value="F:DNA ligase (NAD+) activity"/>
    <property type="evidence" value="ECO:0007669"/>
    <property type="project" value="UniProtKB-UniRule"/>
</dbReference>
<dbReference type="FunFam" id="1.10.150.20:FF:000006">
    <property type="entry name" value="DNA ligase"/>
    <property type="match status" value="1"/>
</dbReference>
<evidence type="ECO:0000256" key="11">
    <source>
        <dbReference type="ARBA" id="ARBA00034005"/>
    </source>
</evidence>
<keyword evidence="3 13" id="KW-0436">Ligase</keyword>
<dbReference type="InterPro" id="IPR013840">
    <property type="entry name" value="DNAligase_N"/>
</dbReference>
<dbReference type="GO" id="GO:0006281">
    <property type="term" value="P:DNA repair"/>
    <property type="evidence" value="ECO:0007669"/>
    <property type="project" value="UniProtKB-KW"/>
</dbReference>
<dbReference type="FunFam" id="3.30.470.30:FF:000001">
    <property type="entry name" value="DNA ligase"/>
    <property type="match status" value="1"/>
</dbReference>
<feature type="active site" description="N6-AMP-lysine intermediate" evidence="13">
    <location>
        <position position="122"/>
    </location>
</feature>
<evidence type="ECO:0000313" key="16">
    <source>
        <dbReference type="EMBL" id="THV17835.1"/>
    </source>
</evidence>
<evidence type="ECO:0000256" key="1">
    <source>
        <dbReference type="ARBA" id="ARBA00012722"/>
    </source>
</evidence>
<dbReference type="InterPro" id="IPR018239">
    <property type="entry name" value="DNA_ligase_AS"/>
</dbReference>
<dbReference type="InterPro" id="IPR001357">
    <property type="entry name" value="BRCT_dom"/>
</dbReference>
<dbReference type="InterPro" id="IPR041663">
    <property type="entry name" value="DisA/LigA_HHH"/>
</dbReference>
<dbReference type="Pfam" id="PF03120">
    <property type="entry name" value="OB_DNA_ligase"/>
    <property type="match status" value="1"/>
</dbReference>
<feature type="binding site" evidence="13">
    <location>
        <position position="443"/>
    </location>
    <ligand>
        <name>Zn(2+)</name>
        <dbReference type="ChEBI" id="CHEBI:29105"/>
    </ligand>
</feature>
<feature type="binding site" evidence="13">
    <location>
        <position position="120"/>
    </location>
    <ligand>
        <name>NAD(+)</name>
        <dbReference type="ChEBI" id="CHEBI:57540"/>
    </ligand>
</feature>
<dbReference type="InterPro" id="IPR013839">
    <property type="entry name" value="DNAligase_adenylation"/>
</dbReference>
<dbReference type="SUPFAM" id="SSF47781">
    <property type="entry name" value="RuvA domain 2-like"/>
    <property type="match status" value="1"/>
</dbReference>
<dbReference type="EC" id="6.5.1.2" evidence="1 13"/>
<evidence type="ECO:0000256" key="7">
    <source>
        <dbReference type="ARBA" id="ARBA00022833"/>
    </source>
</evidence>
<feature type="binding site" evidence="13">
    <location>
        <position position="418"/>
    </location>
    <ligand>
        <name>Zn(2+)</name>
        <dbReference type="ChEBI" id="CHEBI:29105"/>
    </ligand>
</feature>
<dbReference type="PANTHER" id="PTHR23389">
    <property type="entry name" value="CHROMOSOME TRANSMISSION FIDELITY FACTOR 18"/>
    <property type="match status" value="1"/>
</dbReference>
<dbReference type="CDD" id="cd17748">
    <property type="entry name" value="BRCT_DNA_ligase_like"/>
    <property type="match status" value="1"/>
</dbReference>
<dbReference type="Gene3D" id="1.10.287.610">
    <property type="entry name" value="Helix hairpin bin"/>
    <property type="match status" value="1"/>
</dbReference>
<comment type="catalytic activity">
    <reaction evidence="11 13">
        <text>NAD(+) + (deoxyribonucleotide)n-3'-hydroxyl + 5'-phospho-(deoxyribonucleotide)m = (deoxyribonucleotide)n+m + AMP + beta-nicotinamide D-nucleotide.</text>
        <dbReference type="EC" id="6.5.1.2"/>
    </reaction>
</comment>
<evidence type="ECO:0000256" key="2">
    <source>
        <dbReference type="ARBA" id="ARBA00013308"/>
    </source>
</evidence>
<dbReference type="InterPro" id="IPR001679">
    <property type="entry name" value="DNA_ligase"/>
</dbReference>
<dbReference type="InterPro" id="IPR036420">
    <property type="entry name" value="BRCT_dom_sf"/>
</dbReference>
<keyword evidence="5 13" id="KW-0479">Metal-binding</keyword>
<proteinExistence type="inferred from homology"/>
<dbReference type="InterPro" id="IPR010994">
    <property type="entry name" value="RuvA_2-like"/>
</dbReference>
<dbReference type="PANTHER" id="PTHR23389:SF9">
    <property type="entry name" value="DNA LIGASE"/>
    <property type="match status" value="1"/>
</dbReference>
<evidence type="ECO:0000256" key="10">
    <source>
        <dbReference type="ARBA" id="ARBA00023204"/>
    </source>
</evidence>
<dbReference type="Proteomes" id="UP000307087">
    <property type="component" value="Unassembled WGS sequence"/>
</dbReference>
<feature type="binding site" evidence="13">
    <location>
        <begin position="41"/>
        <end position="45"/>
    </location>
    <ligand>
        <name>NAD(+)</name>
        <dbReference type="ChEBI" id="CHEBI:57540"/>
    </ligand>
</feature>
<dbReference type="EMBL" id="STGW01000002">
    <property type="protein sequence ID" value="THV17835.1"/>
    <property type="molecule type" value="Genomic_DNA"/>
</dbReference>
<accession>A0A4S8NMM5</accession>
<keyword evidence="17" id="KW-1185">Reference proteome</keyword>
<dbReference type="CDD" id="cd00114">
    <property type="entry name" value="LIGANc"/>
    <property type="match status" value="1"/>
</dbReference>
<evidence type="ECO:0000256" key="5">
    <source>
        <dbReference type="ARBA" id="ARBA00022723"/>
    </source>
</evidence>
<feature type="binding site" evidence="13">
    <location>
        <position position="324"/>
    </location>
    <ligand>
        <name>NAD(+)</name>
        <dbReference type="ChEBI" id="CHEBI:57540"/>
    </ligand>
</feature>
<evidence type="ECO:0000256" key="12">
    <source>
        <dbReference type="ARBA" id="ARBA00060881"/>
    </source>
</evidence>
<dbReference type="FunFam" id="2.40.50.140:FF:000012">
    <property type="entry name" value="DNA ligase"/>
    <property type="match status" value="1"/>
</dbReference>
<dbReference type="SUPFAM" id="SSF52113">
    <property type="entry name" value="BRCT domain"/>
    <property type="match status" value="1"/>
</dbReference>
<dbReference type="PIRSF" id="PIRSF001604">
    <property type="entry name" value="LigA"/>
    <property type="match status" value="1"/>
</dbReference>
<dbReference type="Pfam" id="PF00533">
    <property type="entry name" value="BRCT"/>
    <property type="match status" value="1"/>
</dbReference>
<dbReference type="PROSITE" id="PS01055">
    <property type="entry name" value="DNA_LIGASE_N1"/>
    <property type="match status" value="1"/>
</dbReference>
<evidence type="ECO:0000259" key="15">
    <source>
        <dbReference type="PROSITE" id="PS50172"/>
    </source>
</evidence>
<organism evidence="16 17">
    <name type="scientific">Nocardioides caeni</name>
    <dbReference type="NCBI Taxonomy" id="574700"/>
    <lineage>
        <taxon>Bacteria</taxon>
        <taxon>Bacillati</taxon>
        <taxon>Actinomycetota</taxon>
        <taxon>Actinomycetes</taxon>
        <taxon>Propionibacteriales</taxon>
        <taxon>Nocardioidaceae</taxon>
        <taxon>Nocardioides</taxon>
    </lineage>
</organism>
<reference evidence="16 17" key="1">
    <citation type="journal article" date="2009" name="Int. J. Syst. Evol. Microbiol.">
        <title>Nocardioides caeni sp. nov., isolated from wastewater.</title>
        <authorList>
            <person name="Yoon J.H."/>
            <person name="Kang S.J."/>
            <person name="Park S."/>
            <person name="Kim W."/>
            <person name="Oh T.K."/>
        </authorList>
    </citation>
    <scope>NUCLEOTIDE SEQUENCE [LARGE SCALE GENOMIC DNA]</scope>
    <source>
        <strain evidence="16 17">DSM 23134</strain>
    </source>
</reference>
<dbReference type="PROSITE" id="PS50172">
    <property type="entry name" value="BRCT"/>
    <property type="match status" value="1"/>
</dbReference>
<dbReference type="SUPFAM" id="SSF56091">
    <property type="entry name" value="DNA ligase/mRNA capping enzyme, catalytic domain"/>
    <property type="match status" value="1"/>
</dbReference>
<keyword evidence="7 13" id="KW-0862">Zinc</keyword>
<dbReference type="AlphaFoldDB" id="A0A4S8NMM5"/>
<keyword evidence="8 13" id="KW-0460">Magnesium</keyword>
<keyword evidence="6 13" id="KW-0227">DNA damage</keyword>
<dbReference type="InterPro" id="IPR004150">
    <property type="entry name" value="NAD_DNA_ligase_OB"/>
</dbReference>
<gene>
    <name evidence="13 16" type="primary">ligA</name>
    <name evidence="16" type="ORF">E9934_05055</name>
</gene>
<comment type="caution">
    <text evidence="16">The sequence shown here is derived from an EMBL/GenBank/DDBJ whole genome shotgun (WGS) entry which is preliminary data.</text>
</comment>
<dbReference type="SUPFAM" id="SSF50249">
    <property type="entry name" value="Nucleic acid-binding proteins"/>
    <property type="match status" value="1"/>
</dbReference>
<feature type="binding site" evidence="13">
    <location>
        <position position="183"/>
    </location>
    <ligand>
        <name>NAD(+)</name>
        <dbReference type="ChEBI" id="CHEBI:57540"/>
    </ligand>
</feature>
<dbReference type="Gene3D" id="3.30.470.30">
    <property type="entry name" value="DNA ligase/mRNA capping enzyme"/>
    <property type="match status" value="1"/>
</dbReference>
<dbReference type="NCBIfam" id="NF005932">
    <property type="entry name" value="PRK07956.1"/>
    <property type="match status" value="1"/>
</dbReference>
<feature type="binding site" evidence="13">
    <location>
        <position position="437"/>
    </location>
    <ligand>
        <name>Zn(2+)</name>
        <dbReference type="ChEBI" id="CHEBI:29105"/>
    </ligand>
</feature>
<sequence>MSDADLPVVPPAAREEHAALSEEVEEARWRYYVLDDPALSDADFDRRMRRLEELEEQYAELRTPDSPTQKVGGAVSTDFTAVDHLQRMESLDNAFSFDELGAWHARLGRDGITDAALLCELKVDGLAINLLYEKGRLVRALTRGDGRTGEDVTPNVKTIAAVPHRLTGTDEFPVPDLVEVRGEVFLPATAFEALNLAMTEAGKPAFANPRNAAAGSLRQKDPRVTATRALGMVCHGIGAREGFAPSAQSEAYRALAAWGLPVSEQVRVLPTLAEVQDFITDVGERRHSIVPYEIDGVVIKVDDVTLQRRLGSTSRAPRWAIAFKYPPEEVNTLLLDIAVNVGRTGRVTPYGVMEPTKVAGSTVENATLHNFHEVERKDVRPGDTVILRKAGDVIPEILGPVLPLRPEGLAPWVAPTTCPACDTELVEQKEGDKDRRCPNHEKCPGQVRERVFFVASRNAFDIEGLGYEAAVALLEAGVITNEGDVFDLDADRLRATDLFTRAPKKDEDGPQLSANGEKLLANLGARKDVPLWRVIVALSIRHTGPSASRALAQEFGSMAAIRAATEEQLAAAEGVGPTIARAVIEWFEVDWHVAIVDRWAAAGVSMEDERDESVERTLEGLTIVVTGSLQDFSRDSAKEAILSRGGKAAGSVSKKTDFVVIGDNAGSKADKAEQLGVPILDEDGFKSLLEDGPPAAEPDGSEA</sequence>
<evidence type="ECO:0000256" key="13">
    <source>
        <dbReference type="HAMAP-Rule" id="MF_01588"/>
    </source>
</evidence>
<dbReference type="SMART" id="SM00292">
    <property type="entry name" value="BRCT"/>
    <property type="match status" value="1"/>
</dbReference>
<dbReference type="GO" id="GO:0006260">
    <property type="term" value="P:DNA replication"/>
    <property type="evidence" value="ECO:0007669"/>
    <property type="project" value="UniProtKB-KW"/>
</dbReference>
<feature type="binding site" evidence="13">
    <location>
        <position position="143"/>
    </location>
    <ligand>
        <name>NAD(+)</name>
        <dbReference type="ChEBI" id="CHEBI:57540"/>
    </ligand>
</feature>
<evidence type="ECO:0000313" key="17">
    <source>
        <dbReference type="Proteomes" id="UP000307087"/>
    </source>
</evidence>
<dbReference type="Pfam" id="PF12826">
    <property type="entry name" value="HHH_2"/>
    <property type="match status" value="1"/>
</dbReference>
<dbReference type="GO" id="GO:0005829">
    <property type="term" value="C:cytosol"/>
    <property type="evidence" value="ECO:0007669"/>
    <property type="project" value="TreeGrafter"/>
</dbReference>
<dbReference type="Pfam" id="PF03119">
    <property type="entry name" value="DNA_ligase_ZBD"/>
    <property type="match status" value="1"/>
</dbReference>
<feature type="binding site" evidence="13">
    <location>
        <position position="300"/>
    </location>
    <ligand>
        <name>NAD(+)</name>
        <dbReference type="ChEBI" id="CHEBI:57540"/>
    </ligand>
</feature>
<dbReference type="SMART" id="SM00532">
    <property type="entry name" value="LIGANc"/>
    <property type="match status" value="1"/>
</dbReference>
<dbReference type="OrthoDB" id="9759736at2"/>
<protein>
    <recommendedName>
        <fullName evidence="2 13">DNA ligase</fullName>
        <ecNumber evidence="1 13">6.5.1.2</ecNumber>
    </recommendedName>
    <alternativeName>
        <fullName evidence="13">Polydeoxyribonucleotide synthase [NAD(+)]</fullName>
    </alternativeName>
</protein>
<evidence type="ECO:0000256" key="4">
    <source>
        <dbReference type="ARBA" id="ARBA00022705"/>
    </source>
</evidence>
<dbReference type="Gene3D" id="6.20.10.30">
    <property type="match status" value="1"/>
</dbReference>
<evidence type="ECO:0000256" key="8">
    <source>
        <dbReference type="ARBA" id="ARBA00022842"/>
    </source>
</evidence>
<evidence type="ECO:0000256" key="6">
    <source>
        <dbReference type="ARBA" id="ARBA00022763"/>
    </source>
</evidence>
<feature type="region of interest" description="Disordered" evidence="14">
    <location>
        <begin position="684"/>
        <end position="703"/>
    </location>
</feature>
<dbReference type="InterPro" id="IPR012340">
    <property type="entry name" value="NA-bd_OB-fold"/>
</dbReference>
<dbReference type="Pfam" id="PF01653">
    <property type="entry name" value="DNA_ligase_aden"/>
    <property type="match status" value="1"/>
</dbReference>
<feature type="binding site" evidence="13">
    <location>
        <position position="421"/>
    </location>
    <ligand>
        <name>Zn(2+)</name>
        <dbReference type="ChEBI" id="CHEBI:29105"/>
    </ligand>
</feature>
<dbReference type="InterPro" id="IPR004149">
    <property type="entry name" value="Znf_DNAligase_C4"/>
</dbReference>
<name>A0A4S8NMM5_9ACTN</name>
<comment type="function">
    <text evidence="13">DNA ligase that catalyzes the formation of phosphodiester linkages between 5'-phosphoryl and 3'-hydroxyl groups in double-stranded DNA using NAD as a coenzyme and as the energy source for the reaction. It is essential for DNA replication and repair of damaged DNA.</text>
</comment>
<keyword evidence="4 13" id="KW-0235">DNA replication</keyword>
<keyword evidence="13" id="KW-0464">Manganese</keyword>
<feature type="domain" description="BRCT" evidence="15">
    <location>
        <begin position="613"/>
        <end position="692"/>
    </location>
</feature>
<comment type="cofactor">
    <cofactor evidence="13">
        <name>Mg(2+)</name>
        <dbReference type="ChEBI" id="CHEBI:18420"/>
    </cofactor>
    <cofactor evidence="13">
        <name>Mn(2+)</name>
        <dbReference type="ChEBI" id="CHEBI:29035"/>
    </cofactor>
</comment>
<dbReference type="Gene3D" id="1.10.150.20">
    <property type="entry name" value="5' to 3' exonuclease, C-terminal subdomain"/>
    <property type="match status" value="2"/>
</dbReference>
<dbReference type="HAMAP" id="MF_01588">
    <property type="entry name" value="DNA_ligase_A"/>
    <property type="match status" value="1"/>
</dbReference>
<dbReference type="FunFam" id="3.40.50.10190:FF:000054">
    <property type="entry name" value="DNA ligase"/>
    <property type="match status" value="1"/>
</dbReference>
<dbReference type="GO" id="GO:0046872">
    <property type="term" value="F:metal ion binding"/>
    <property type="evidence" value="ECO:0007669"/>
    <property type="project" value="UniProtKB-KW"/>
</dbReference>
<dbReference type="Gene3D" id="2.40.50.140">
    <property type="entry name" value="Nucleic acid-binding proteins"/>
    <property type="match status" value="1"/>
</dbReference>
<feature type="binding site" evidence="13">
    <location>
        <begin position="90"/>
        <end position="91"/>
    </location>
    <ligand>
        <name>NAD(+)</name>
        <dbReference type="ChEBI" id="CHEBI:57540"/>
    </ligand>
</feature>